<feature type="transmembrane region" description="Helical" evidence="1">
    <location>
        <begin position="81"/>
        <end position="101"/>
    </location>
</feature>
<keyword evidence="1" id="KW-1133">Transmembrane helix</keyword>
<protein>
    <submittedName>
        <fullName evidence="2">Uncharacterized protein</fullName>
    </submittedName>
</protein>
<feature type="transmembrane region" description="Helical" evidence="1">
    <location>
        <begin position="52"/>
        <end position="75"/>
    </location>
</feature>
<feature type="transmembrane region" description="Helical" evidence="1">
    <location>
        <begin position="20"/>
        <end position="40"/>
    </location>
</feature>
<gene>
    <name evidence="2" type="ORF">KTH90_01085</name>
</gene>
<reference evidence="2 3" key="1">
    <citation type="submission" date="2021-06" db="EMBL/GenBank/DDBJ databases">
        <title>Description of novel taxa of the family Lachnospiraceae.</title>
        <authorList>
            <person name="Chaplin A.V."/>
            <person name="Sokolova S.R."/>
            <person name="Pikina A.P."/>
            <person name="Korzhanova M."/>
            <person name="Belova V."/>
            <person name="Korostin D."/>
            <person name="Efimov B.A."/>
        </authorList>
    </citation>
    <scope>NUCLEOTIDE SEQUENCE [LARGE SCALE GENOMIC DNA]</scope>
    <source>
        <strain evidence="2 3">ASD4241</strain>
    </source>
</reference>
<comment type="caution">
    <text evidence="2">The sequence shown here is derived from an EMBL/GenBank/DDBJ whole genome shotgun (WGS) entry which is preliminary data.</text>
</comment>
<keyword evidence="3" id="KW-1185">Reference proteome</keyword>
<dbReference type="Proteomes" id="UP001314681">
    <property type="component" value="Unassembled WGS sequence"/>
</dbReference>
<keyword evidence="1" id="KW-0472">Membrane</keyword>
<dbReference type="RefSeq" id="WP_158351651.1">
    <property type="nucleotide sequence ID" value="NZ_JAHQCX010000001.1"/>
</dbReference>
<evidence type="ECO:0000256" key="1">
    <source>
        <dbReference type="SAM" id="Phobius"/>
    </source>
</evidence>
<evidence type="ECO:0000313" key="2">
    <source>
        <dbReference type="EMBL" id="MBU9724599.1"/>
    </source>
</evidence>
<proteinExistence type="predicted"/>
<sequence>MKEIFNVISNAYNSYNNLSTYYTMGSYVVLLVIVLIWSYYNKNKIEEQKRIIDYTLLSLILCMFIPTATVIMDLLLTREAYYQIFWILPIIIVIAYCAIKISYDFDKHKFDKITLLFFVIILLMSGVNPFLNTNFYKTNKYETSDNNLKINNNIIYLANYLNELDQNIRIIAPPDIMFNIRKYTSNIKTLYGIDITMEDASQRYTAEIIAAYNTMKLEIPDINYVLQIAENTKCNIIILQNETVSDYIYESWDIILSMLEYGGFYPVNYFEEYTVFLKDTN</sequence>
<feature type="transmembrane region" description="Helical" evidence="1">
    <location>
        <begin position="113"/>
        <end position="131"/>
    </location>
</feature>
<organism evidence="2 3">
    <name type="scientific">Diplocloster modestus</name>
    <dbReference type="NCBI Taxonomy" id="2850322"/>
    <lineage>
        <taxon>Bacteria</taxon>
        <taxon>Bacillati</taxon>
        <taxon>Bacillota</taxon>
        <taxon>Clostridia</taxon>
        <taxon>Lachnospirales</taxon>
        <taxon>Lachnospiraceae</taxon>
        <taxon>Diplocloster</taxon>
    </lineage>
</organism>
<evidence type="ECO:0000313" key="3">
    <source>
        <dbReference type="Proteomes" id="UP001314681"/>
    </source>
</evidence>
<keyword evidence="1" id="KW-0812">Transmembrane</keyword>
<name>A0ABS6K172_9FIRM</name>
<accession>A0ABS6K172</accession>
<dbReference type="EMBL" id="JAHQCX010000001">
    <property type="protein sequence ID" value="MBU9724599.1"/>
    <property type="molecule type" value="Genomic_DNA"/>
</dbReference>